<feature type="domain" description="Glycosyltransferase 2-like" evidence="1">
    <location>
        <begin position="3"/>
        <end position="136"/>
    </location>
</feature>
<dbReference type="GO" id="GO:0016740">
    <property type="term" value="F:transferase activity"/>
    <property type="evidence" value="ECO:0007669"/>
    <property type="project" value="UniProtKB-KW"/>
</dbReference>
<dbReference type="RefSeq" id="WP_169571282.1">
    <property type="nucleotide sequence ID" value="NZ_JABBFV010000002.1"/>
</dbReference>
<keyword evidence="2" id="KW-0808">Transferase</keyword>
<dbReference type="PANTHER" id="PTHR43685:SF2">
    <property type="entry name" value="GLYCOSYLTRANSFERASE 2-LIKE DOMAIN-CONTAINING PROTEIN"/>
    <property type="match status" value="1"/>
</dbReference>
<protein>
    <submittedName>
        <fullName evidence="2">Glycosyltransferase</fullName>
    </submittedName>
</protein>
<dbReference type="AlphaFoldDB" id="A0A7X9WT67"/>
<keyword evidence="3" id="KW-1185">Reference proteome</keyword>
<dbReference type="Proteomes" id="UP000519023">
    <property type="component" value="Unassembled WGS sequence"/>
</dbReference>
<dbReference type="InterPro" id="IPR029044">
    <property type="entry name" value="Nucleotide-diphossugar_trans"/>
</dbReference>
<name>A0A7X9WT67_9SPHN</name>
<dbReference type="PANTHER" id="PTHR43685">
    <property type="entry name" value="GLYCOSYLTRANSFERASE"/>
    <property type="match status" value="1"/>
</dbReference>
<dbReference type="Gene3D" id="3.90.550.10">
    <property type="entry name" value="Spore Coat Polysaccharide Biosynthesis Protein SpsA, Chain A"/>
    <property type="match status" value="1"/>
</dbReference>
<dbReference type="CDD" id="cd00761">
    <property type="entry name" value="Glyco_tranf_GTA_type"/>
    <property type="match status" value="1"/>
</dbReference>
<evidence type="ECO:0000259" key="1">
    <source>
        <dbReference type="Pfam" id="PF00535"/>
    </source>
</evidence>
<dbReference type="Pfam" id="PF00535">
    <property type="entry name" value="Glycos_transf_2"/>
    <property type="match status" value="1"/>
</dbReference>
<comment type="caution">
    <text evidence="2">The sequence shown here is derived from an EMBL/GenBank/DDBJ whole genome shotgun (WGS) entry which is preliminary data.</text>
</comment>
<reference evidence="2 3" key="1">
    <citation type="submission" date="2020-04" db="EMBL/GenBank/DDBJ databases">
        <title>Sphingobium sp. AR-3-1 isolated from Arctic soil.</title>
        <authorList>
            <person name="Dahal R.H."/>
            <person name="Chaudhary D.K."/>
        </authorList>
    </citation>
    <scope>NUCLEOTIDE SEQUENCE [LARGE SCALE GENOMIC DNA]</scope>
    <source>
        <strain evidence="2 3">AR-3-1</strain>
    </source>
</reference>
<dbReference type="EMBL" id="JABBFV010000002">
    <property type="protein sequence ID" value="NML09417.1"/>
    <property type="molecule type" value="Genomic_DNA"/>
</dbReference>
<organism evidence="2 3">
    <name type="scientific">Sphingobium psychrophilum</name>
    <dbReference type="NCBI Taxonomy" id="2728834"/>
    <lineage>
        <taxon>Bacteria</taxon>
        <taxon>Pseudomonadati</taxon>
        <taxon>Pseudomonadota</taxon>
        <taxon>Alphaproteobacteria</taxon>
        <taxon>Sphingomonadales</taxon>
        <taxon>Sphingomonadaceae</taxon>
        <taxon>Sphingobium</taxon>
    </lineage>
</organism>
<accession>A0A7X9WT67</accession>
<dbReference type="InterPro" id="IPR050834">
    <property type="entry name" value="Glycosyltransf_2"/>
</dbReference>
<dbReference type="InterPro" id="IPR001173">
    <property type="entry name" value="Glyco_trans_2-like"/>
</dbReference>
<dbReference type="SUPFAM" id="SSF53448">
    <property type="entry name" value="Nucleotide-diphospho-sugar transferases"/>
    <property type="match status" value="1"/>
</dbReference>
<gene>
    <name evidence="2" type="ORF">HHL08_04545</name>
</gene>
<evidence type="ECO:0000313" key="2">
    <source>
        <dbReference type="EMBL" id="NML09417.1"/>
    </source>
</evidence>
<evidence type="ECO:0000313" key="3">
    <source>
        <dbReference type="Proteomes" id="UP000519023"/>
    </source>
</evidence>
<proteinExistence type="predicted"/>
<sequence>MGVPTYNRPDFVREAVASLRAQSFRDFRVVVSDNASPGGVGDVVRAYVESLGDPRIRFVQQADNGGEYGQGRYFFEQAGDADYFCILHDDDLLSPAYLQRAVAALDAAPDAALFVANPWLFDADGRPSDAQSRAYRRAHRRGCRRGRFPILDTHMASGFTPISGTVFRTAALHRSGFVDADCHGNFPFELNIFTRLGDIGAVGWFDPDVLLGFRYHAGQLRNTLGLMANPQVVATMLRILERRRYSGAPERRRRAIVARLHCAQADMAMARGDPVAARVALDQACAANPLSPRAWAMRARLTLAGASA</sequence>